<name>A0A835DGA5_TETSI</name>
<feature type="region of interest" description="Disordered" evidence="4">
    <location>
        <begin position="195"/>
        <end position="351"/>
    </location>
</feature>
<dbReference type="AlphaFoldDB" id="A0A835DGA5"/>
<keyword evidence="3" id="KW-0539">Nucleus</keyword>
<dbReference type="Pfam" id="PF14304">
    <property type="entry name" value="CSTF_C"/>
    <property type="match status" value="1"/>
</dbReference>
<dbReference type="GO" id="GO:0003723">
    <property type="term" value="F:RNA binding"/>
    <property type="evidence" value="ECO:0007669"/>
    <property type="project" value="UniProtKB-KW"/>
</dbReference>
<dbReference type="GO" id="GO:0031124">
    <property type="term" value="P:mRNA 3'-end processing"/>
    <property type="evidence" value="ECO:0007669"/>
    <property type="project" value="InterPro"/>
</dbReference>
<dbReference type="Gene3D" id="1.25.40.630">
    <property type="match status" value="1"/>
</dbReference>
<evidence type="ECO:0000259" key="5">
    <source>
        <dbReference type="Pfam" id="PF14304"/>
    </source>
</evidence>
<evidence type="ECO:0000256" key="2">
    <source>
        <dbReference type="ARBA" id="ARBA00022884"/>
    </source>
</evidence>
<feature type="compositionally biased region" description="Pro residues" evidence="4">
    <location>
        <begin position="217"/>
        <end position="234"/>
    </location>
</feature>
<feature type="domain" description="Transcription termination and cleavage factor C-terminal" evidence="5">
    <location>
        <begin position="361"/>
        <end position="394"/>
    </location>
</feature>
<keyword evidence="2" id="KW-0694">RNA-binding</keyword>
<accession>A0A835DGA5</accession>
<dbReference type="Pfam" id="PF14327">
    <property type="entry name" value="CSTF2_hinge"/>
    <property type="match status" value="1"/>
</dbReference>
<dbReference type="InterPro" id="IPR026896">
    <property type="entry name" value="CSTF_C"/>
</dbReference>
<organism evidence="7 8">
    <name type="scientific">Tetracentron sinense</name>
    <name type="common">Spur-leaf</name>
    <dbReference type="NCBI Taxonomy" id="13715"/>
    <lineage>
        <taxon>Eukaryota</taxon>
        <taxon>Viridiplantae</taxon>
        <taxon>Streptophyta</taxon>
        <taxon>Embryophyta</taxon>
        <taxon>Tracheophyta</taxon>
        <taxon>Spermatophyta</taxon>
        <taxon>Magnoliopsida</taxon>
        <taxon>Trochodendrales</taxon>
        <taxon>Trochodendraceae</taxon>
        <taxon>Tetracentron</taxon>
    </lineage>
</organism>
<evidence type="ECO:0000256" key="3">
    <source>
        <dbReference type="ARBA" id="ARBA00023242"/>
    </source>
</evidence>
<evidence type="ECO:0000259" key="6">
    <source>
        <dbReference type="Pfam" id="PF14327"/>
    </source>
</evidence>
<dbReference type="PANTHER" id="PTHR47866">
    <property type="entry name" value="HYDROXYPROLINE-RICH GLYCOPROTEIN FAMILY PROTEIN"/>
    <property type="match status" value="1"/>
</dbReference>
<dbReference type="InterPro" id="IPR025742">
    <property type="entry name" value="CSTF2_hinge"/>
</dbReference>
<protein>
    <recommendedName>
        <fullName evidence="9">Cleavage stimulation factor subunit 2 hinge domain-containing protein</fullName>
    </recommendedName>
</protein>
<dbReference type="InterPro" id="IPR038192">
    <property type="entry name" value="CSTF_C_sf"/>
</dbReference>
<proteinExistence type="predicted"/>
<evidence type="ECO:0000313" key="8">
    <source>
        <dbReference type="Proteomes" id="UP000655225"/>
    </source>
</evidence>
<dbReference type="Proteomes" id="UP000655225">
    <property type="component" value="Unassembled WGS sequence"/>
</dbReference>
<feature type="compositionally biased region" description="Low complexity" evidence="4">
    <location>
        <begin position="195"/>
        <end position="216"/>
    </location>
</feature>
<dbReference type="OMA" id="NSQSMQM"/>
<feature type="domain" description="Cleavage stimulation factor subunit 2 hinge" evidence="6">
    <location>
        <begin position="6"/>
        <end position="70"/>
    </location>
</feature>
<dbReference type="EMBL" id="JABCRI010000010">
    <property type="protein sequence ID" value="KAF8399124.1"/>
    <property type="molecule type" value="Genomic_DNA"/>
</dbReference>
<feature type="compositionally biased region" description="Polar residues" evidence="4">
    <location>
        <begin position="96"/>
        <end position="156"/>
    </location>
</feature>
<evidence type="ECO:0008006" key="9">
    <source>
        <dbReference type="Google" id="ProtNLM"/>
    </source>
</evidence>
<sequence>MAGKQIAGDSFTSNMAGMSKNQLYDIMSQMKTLIEQNQPQARQILVENPLLTKALFQAQIMLGMVQPPQVIPNIQQSLSQPPQQLAQPGQQLNSQASHSFPGQVGLQDQASVSQTQNPVKKQHQNQPVMPVSNSIPPVNLQSQTMPSYSLQSVQQAKGHLNSQVTLSLPQSSQIHDMPPLPLHSAPMPPSILQSQILSASSQSQQSIQTTGNLHLPLQPPLPPQPRPPSMPPFPHQFHSQMGPNLSFQPSGAPQQHLSQPTFHSGTKPPANIGPSFAQGQPPLPNLPLSQSLYQAGGSHLGMDFSNQAGGSMQVERGSSWMPGPPENATGAQLPGPPPLLPGQMGPGNQPRPPPLTPEMEKALLQQVMSLTPEQINLLPPEQRHQVLQLQQMLR</sequence>
<dbReference type="GO" id="GO:0005634">
    <property type="term" value="C:nucleus"/>
    <property type="evidence" value="ECO:0007669"/>
    <property type="project" value="UniProtKB-SubCell"/>
</dbReference>
<gene>
    <name evidence="7" type="ORF">HHK36_014989</name>
</gene>
<evidence type="ECO:0000256" key="4">
    <source>
        <dbReference type="SAM" id="MobiDB-lite"/>
    </source>
</evidence>
<dbReference type="PANTHER" id="PTHR47866:SF2">
    <property type="entry name" value="HYDROXYPROLINE-RICH GLYCOPROTEIN FAMILY PROTEIN"/>
    <property type="match status" value="1"/>
</dbReference>
<comment type="caution">
    <text evidence="7">The sequence shown here is derived from an EMBL/GenBank/DDBJ whole genome shotgun (WGS) entry which is preliminary data.</text>
</comment>
<dbReference type="Gene3D" id="1.10.20.70">
    <property type="entry name" value="Transcription termination and cleavage factor, C-terminal domain"/>
    <property type="match status" value="1"/>
</dbReference>
<evidence type="ECO:0000256" key="1">
    <source>
        <dbReference type="ARBA" id="ARBA00004123"/>
    </source>
</evidence>
<keyword evidence="8" id="KW-1185">Reference proteome</keyword>
<feature type="region of interest" description="Disordered" evidence="4">
    <location>
        <begin position="79"/>
        <end position="156"/>
    </location>
</feature>
<dbReference type="FunFam" id="1.10.20.70:FF:000001">
    <property type="entry name" value="Cleavage stimulation factor subunit 2"/>
    <property type="match status" value="1"/>
</dbReference>
<feature type="compositionally biased region" description="Low complexity" evidence="4">
    <location>
        <begin position="79"/>
        <end position="95"/>
    </location>
</feature>
<reference evidence="7 8" key="1">
    <citation type="submission" date="2020-04" db="EMBL/GenBank/DDBJ databases">
        <title>Plant Genome Project.</title>
        <authorList>
            <person name="Zhang R.-G."/>
        </authorList>
    </citation>
    <scope>NUCLEOTIDE SEQUENCE [LARGE SCALE GENOMIC DNA]</scope>
    <source>
        <strain evidence="7">YNK0</strain>
        <tissue evidence="7">Leaf</tissue>
    </source>
</reference>
<evidence type="ECO:0000313" key="7">
    <source>
        <dbReference type="EMBL" id="KAF8399124.1"/>
    </source>
</evidence>
<comment type="subcellular location">
    <subcellularLocation>
        <location evidence="1">Nucleus</location>
    </subcellularLocation>
</comment>
<dbReference type="OrthoDB" id="272703at2759"/>
<feature type="compositionally biased region" description="Polar residues" evidence="4">
    <location>
        <begin position="239"/>
        <end position="264"/>
    </location>
</feature>